<organism evidence="2 3">
    <name type="scientific">Mesorhizobium escarrei</name>
    <dbReference type="NCBI Taxonomy" id="666018"/>
    <lineage>
        <taxon>Bacteria</taxon>
        <taxon>Pseudomonadati</taxon>
        <taxon>Pseudomonadota</taxon>
        <taxon>Alphaproteobacteria</taxon>
        <taxon>Hyphomicrobiales</taxon>
        <taxon>Phyllobacteriaceae</taxon>
        <taxon>Mesorhizobium</taxon>
    </lineage>
</organism>
<reference evidence="2 3" key="1">
    <citation type="submission" date="2022-03" db="EMBL/GenBank/DDBJ databases">
        <authorList>
            <person name="Brunel B."/>
        </authorList>
    </citation>
    <scope>NUCLEOTIDE SEQUENCE [LARGE SCALE GENOMIC DNA]</scope>
    <source>
        <strain evidence="2">STM5069sample</strain>
    </source>
</reference>
<dbReference type="Proteomes" id="UP001153050">
    <property type="component" value="Unassembled WGS sequence"/>
</dbReference>
<sequence>MHRVTDAHTVGMASLQVGVAVQHQSVRVGYLLRHEEHNAVEQDQAGLLEQAAAKLLRFLDRDMQRDIGNAGQGPGRLMRQRNDLGALRLGDAGEACTDRRFPRAGDDQQRIAPAERWRRCLTDEMHRSAKMHKAHRTHLRDKAGASLPGKEPSLIRVIERLHQPCEGVGVDPAE</sequence>
<name>A0ABN8K321_9HYPH</name>
<proteinExistence type="predicted"/>
<protein>
    <submittedName>
        <fullName evidence="2">Uncharacterized protein</fullName>
    </submittedName>
</protein>
<evidence type="ECO:0000313" key="3">
    <source>
        <dbReference type="Proteomes" id="UP001153050"/>
    </source>
</evidence>
<accession>A0ABN8K321</accession>
<evidence type="ECO:0000256" key="1">
    <source>
        <dbReference type="SAM" id="MobiDB-lite"/>
    </source>
</evidence>
<keyword evidence="3" id="KW-1185">Reference proteome</keyword>
<feature type="region of interest" description="Disordered" evidence="1">
    <location>
        <begin position="131"/>
        <end position="150"/>
    </location>
</feature>
<dbReference type="EMBL" id="CAKXZT010000135">
    <property type="protein sequence ID" value="CAH2403841.1"/>
    <property type="molecule type" value="Genomic_DNA"/>
</dbReference>
<gene>
    <name evidence="2" type="ORF">MES5069_40125</name>
</gene>
<comment type="caution">
    <text evidence="2">The sequence shown here is derived from an EMBL/GenBank/DDBJ whole genome shotgun (WGS) entry which is preliminary data.</text>
</comment>
<evidence type="ECO:0000313" key="2">
    <source>
        <dbReference type="EMBL" id="CAH2403841.1"/>
    </source>
</evidence>